<dbReference type="Pfam" id="PF00144">
    <property type="entry name" value="Beta-lactamase"/>
    <property type="match status" value="1"/>
</dbReference>
<dbReference type="AlphaFoldDB" id="A0A363P106"/>
<protein>
    <recommendedName>
        <fullName evidence="1">Beta-lactamase-related domain-containing protein</fullName>
    </recommendedName>
</protein>
<dbReference type="SUPFAM" id="SSF56601">
    <property type="entry name" value="beta-lactamase/transpeptidase-like"/>
    <property type="match status" value="1"/>
</dbReference>
<reference evidence="2 3" key="1">
    <citation type="submission" date="2018-04" db="EMBL/GenBank/DDBJ databases">
        <title>Sphingobacterium sp. M46 Genome.</title>
        <authorList>
            <person name="Cheng J."/>
            <person name="Li Y."/>
        </authorList>
    </citation>
    <scope>NUCLEOTIDE SEQUENCE [LARGE SCALE GENOMIC DNA]</scope>
    <source>
        <strain evidence="2 3">M46</strain>
    </source>
</reference>
<organism evidence="2 3">
    <name type="scientific">Sphingobacterium athyrii</name>
    <dbReference type="NCBI Taxonomy" id="2152717"/>
    <lineage>
        <taxon>Bacteria</taxon>
        <taxon>Pseudomonadati</taxon>
        <taxon>Bacteroidota</taxon>
        <taxon>Sphingobacteriia</taxon>
        <taxon>Sphingobacteriales</taxon>
        <taxon>Sphingobacteriaceae</taxon>
        <taxon>Sphingobacterium</taxon>
    </lineage>
</organism>
<dbReference type="Proteomes" id="UP000250831">
    <property type="component" value="Unassembled WGS sequence"/>
</dbReference>
<dbReference type="InterPro" id="IPR050491">
    <property type="entry name" value="AmpC-like"/>
</dbReference>
<comment type="caution">
    <text evidence="2">The sequence shown here is derived from an EMBL/GenBank/DDBJ whole genome shotgun (WGS) entry which is preliminary data.</text>
</comment>
<evidence type="ECO:0000313" key="2">
    <source>
        <dbReference type="EMBL" id="PUV26553.1"/>
    </source>
</evidence>
<dbReference type="OrthoDB" id="9798166at2"/>
<keyword evidence="3" id="KW-1185">Reference proteome</keyword>
<dbReference type="Gene3D" id="3.40.710.10">
    <property type="entry name" value="DD-peptidase/beta-lactamase superfamily"/>
    <property type="match status" value="1"/>
</dbReference>
<feature type="domain" description="Beta-lactamase-related" evidence="1">
    <location>
        <begin position="36"/>
        <end position="340"/>
    </location>
</feature>
<accession>A0A363P106</accession>
<evidence type="ECO:0000313" key="3">
    <source>
        <dbReference type="Proteomes" id="UP000250831"/>
    </source>
</evidence>
<dbReference type="PANTHER" id="PTHR46825">
    <property type="entry name" value="D-ALANYL-D-ALANINE-CARBOXYPEPTIDASE/ENDOPEPTIDASE AMPH"/>
    <property type="match status" value="1"/>
</dbReference>
<gene>
    <name evidence="2" type="ORF">DCO56_06340</name>
</gene>
<proteinExistence type="predicted"/>
<sequence length="379" mass="42800">MQHFSIMYLKIVLFFMCVTSCAMGQKINKSLLDKTLSNHYSNGNEPGIVVAISQHGQIRYQYAVGMADLKTKQKITAKTHFRMASVSKQVTAQAICRLFDQGKLHPTDQLGSFFNNLPMALRGITVVQLLQHRSGIMDYEALIPTGRTAQVSDQDVLDYIRQTDTLYFPIGSQFRYSNTGYCLLALIVEQVAKESFATFVKKNLFQPNGIVEGTIYTADADIPNRALGYHPKEDTFVFADQSVTSATQGDGGAYLSAIEYHQWANFLLHKRFQQAGIRDLLENEHLAVKDGVSYNLGWFIYPFGQNTVFFHSGESTGFHNIVYLDKQKELVVTLFSNRDDLRIAETFDALLEEMKLRKPMDESGQNESVFGWLNAVYAN</sequence>
<dbReference type="InterPro" id="IPR001466">
    <property type="entry name" value="Beta-lactam-related"/>
</dbReference>
<dbReference type="EMBL" id="QCXX01000001">
    <property type="protein sequence ID" value="PUV26553.1"/>
    <property type="molecule type" value="Genomic_DNA"/>
</dbReference>
<dbReference type="PANTHER" id="PTHR46825:SF9">
    <property type="entry name" value="BETA-LACTAMASE-RELATED DOMAIN-CONTAINING PROTEIN"/>
    <property type="match status" value="1"/>
</dbReference>
<evidence type="ECO:0000259" key="1">
    <source>
        <dbReference type="Pfam" id="PF00144"/>
    </source>
</evidence>
<name>A0A363P106_9SPHI</name>
<dbReference type="InterPro" id="IPR012338">
    <property type="entry name" value="Beta-lactam/transpept-like"/>
</dbReference>